<keyword evidence="16" id="KW-1185">Reference proteome</keyword>
<dbReference type="PANTHER" id="PTHR37461">
    <property type="entry name" value="ANTI-SIGMA-K FACTOR RSKA"/>
    <property type="match status" value="1"/>
</dbReference>
<organism evidence="15 16">
    <name type="scientific">Nesterenkonia alkaliphila</name>
    <dbReference type="NCBI Taxonomy" id="1463631"/>
    <lineage>
        <taxon>Bacteria</taxon>
        <taxon>Bacillati</taxon>
        <taxon>Actinomycetota</taxon>
        <taxon>Actinomycetes</taxon>
        <taxon>Micrococcales</taxon>
        <taxon>Micrococcaceae</taxon>
        <taxon>Nesterenkonia</taxon>
    </lineage>
</organism>
<comment type="caution">
    <text evidence="15">The sequence shown here is derived from an EMBL/GenBank/DDBJ whole genome shotgun (WGS) entry which is preliminary data.</text>
</comment>
<dbReference type="Proteomes" id="UP000460157">
    <property type="component" value="Unassembled WGS sequence"/>
</dbReference>
<evidence type="ECO:0000256" key="8">
    <source>
        <dbReference type="ARBA" id="ARBA00023163"/>
    </source>
</evidence>
<dbReference type="SUPFAM" id="SSF88659">
    <property type="entry name" value="Sigma3 and sigma4 domains of RNA polymerase sigma factors"/>
    <property type="match status" value="1"/>
</dbReference>
<dbReference type="PANTHER" id="PTHR37461:SF1">
    <property type="entry name" value="ANTI-SIGMA-K FACTOR RSKA"/>
    <property type="match status" value="1"/>
</dbReference>
<evidence type="ECO:0000256" key="6">
    <source>
        <dbReference type="ARBA" id="ARBA00023015"/>
    </source>
</evidence>
<comment type="subcellular location">
    <subcellularLocation>
        <location evidence="2">Cell membrane</location>
    </subcellularLocation>
    <subcellularLocation>
        <location evidence="1">Membrane</location>
        <topology evidence="1">Single-pass membrane protein</topology>
    </subcellularLocation>
</comment>
<dbReference type="Gene3D" id="1.10.10.10">
    <property type="entry name" value="Winged helix-like DNA-binding domain superfamily/Winged helix DNA-binding domain"/>
    <property type="match status" value="1"/>
</dbReference>
<evidence type="ECO:0000256" key="10">
    <source>
        <dbReference type="ARBA" id="ARBA00030803"/>
    </source>
</evidence>
<evidence type="ECO:0000256" key="4">
    <source>
        <dbReference type="ARBA" id="ARBA00022692"/>
    </source>
</evidence>
<keyword evidence="3" id="KW-1003">Cell membrane</keyword>
<dbReference type="AlphaFoldDB" id="A0A7K1UK55"/>
<feature type="domain" description="Anti-sigma K factor RskA C-terminal" evidence="13">
    <location>
        <begin position="426"/>
        <end position="548"/>
    </location>
</feature>
<evidence type="ECO:0000313" key="16">
    <source>
        <dbReference type="Proteomes" id="UP000460157"/>
    </source>
</evidence>
<feature type="compositionally biased region" description="Basic and acidic residues" evidence="11">
    <location>
        <begin position="1"/>
        <end position="10"/>
    </location>
</feature>
<evidence type="ECO:0000256" key="1">
    <source>
        <dbReference type="ARBA" id="ARBA00004167"/>
    </source>
</evidence>
<keyword evidence="5 12" id="KW-1133">Transmembrane helix</keyword>
<evidence type="ECO:0000256" key="2">
    <source>
        <dbReference type="ARBA" id="ARBA00004236"/>
    </source>
</evidence>
<evidence type="ECO:0000256" key="12">
    <source>
        <dbReference type="SAM" id="Phobius"/>
    </source>
</evidence>
<feature type="transmembrane region" description="Helical" evidence="12">
    <location>
        <begin position="418"/>
        <end position="438"/>
    </location>
</feature>
<evidence type="ECO:0000313" key="15">
    <source>
        <dbReference type="EMBL" id="MVT26875.1"/>
    </source>
</evidence>
<dbReference type="Pfam" id="PF22618">
    <property type="entry name" value="RskA_N"/>
    <property type="match status" value="1"/>
</dbReference>
<keyword evidence="8" id="KW-0804">Transcription</keyword>
<evidence type="ECO:0000256" key="7">
    <source>
        <dbReference type="ARBA" id="ARBA00023136"/>
    </source>
</evidence>
<gene>
    <name evidence="15" type="ORF">GNZ21_10990</name>
</gene>
<dbReference type="InterPro" id="IPR051474">
    <property type="entry name" value="Anti-sigma-K/W_factor"/>
</dbReference>
<dbReference type="InterPro" id="IPR041916">
    <property type="entry name" value="Anti_sigma_zinc_sf"/>
</dbReference>
<feature type="region of interest" description="Disordered" evidence="11">
    <location>
        <begin position="1"/>
        <end position="52"/>
    </location>
</feature>
<name>A0A7K1UK55_9MICC</name>
<evidence type="ECO:0000256" key="11">
    <source>
        <dbReference type="SAM" id="MobiDB-lite"/>
    </source>
</evidence>
<dbReference type="InterPro" id="IPR053877">
    <property type="entry name" value="RskA_N"/>
</dbReference>
<proteinExistence type="predicted"/>
<dbReference type="InterPro" id="IPR013324">
    <property type="entry name" value="RNA_pol_sigma_r3/r4-like"/>
</dbReference>
<sequence length="558" mass="60569">MSQTPRRDEQNPEQEPAPAAATGAEAGQEYQEIHYREDAETEHQDSYEEYPEDAVVNPETGEISAVDPATGEVRVIGTAPTLTDLLTQTAQGDQAAFSAFFEATSDVVYGLSLIMHAEYDDAHASTVAVYRHLWDQADARARDLRLQTQASQLLTEEFTGSEPEDGTSSYRPNEYELVLEWLIPLAHRIFVERFREGITTPIPLTPVPQSEGGGVAGLPEEVLEDLLALSDSQAQALALTYLAGATHQQVAQKVEAAVPSVKSRLRDAMTRLHSQRQARDTDPDPILRAAVTKKDVERSGGVNRNFSNQIAADLDKGLLVELAELYALDAVDDAERALLDEKALTASEPEVQQWETRVLAARRTLAEIFAADPVAPPSTLLDELLAGLGGQEVGVGLVENISNHTGEADRRTPVIKRWMFVAGFLLIVLIGAVIIWQVSIPRDIQALADADPEAEQVEGYQMEQGGTVDAVLSPNEDVGYAQFSDLPALEGEQTYQLWLLPAGAGEPSSLGNFTPAELEGEVVTISNLASHQTLLVTVESVRGVERPQGETVAQLPLD</sequence>
<dbReference type="InterPro" id="IPR036388">
    <property type="entry name" value="WH-like_DNA-bd_sf"/>
</dbReference>
<dbReference type="Gene3D" id="1.10.10.1320">
    <property type="entry name" value="Anti-sigma factor, zinc-finger domain"/>
    <property type="match status" value="1"/>
</dbReference>
<dbReference type="GO" id="GO:0005886">
    <property type="term" value="C:plasma membrane"/>
    <property type="evidence" value="ECO:0007669"/>
    <property type="project" value="UniProtKB-SubCell"/>
</dbReference>
<reference evidence="15 16" key="1">
    <citation type="submission" date="2019-12" db="EMBL/GenBank/DDBJ databases">
        <title>Nesterenkonia muleiensis sp. nov., a novel actinobacterium isolated from sap of Populus euphratica.</title>
        <authorList>
            <person name="Wang R."/>
        </authorList>
    </citation>
    <scope>NUCLEOTIDE SEQUENCE [LARGE SCALE GENOMIC DNA]</scope>
    <source>
        <strain evidence="15 16">F10</strain>
    </source>
</reference>
<dbReference type="InterPro" id="IPR018764">
    <property type="entry name" value="RskA_C"/>
</dbReference>
<dbReference type="RefSeq" id="WP_157324269.1">
    <property type="nucleotide sequence ID" value="NZ_BMFX01000004.1"/>
</dbReference>
<dbReference type="EMBL" id="WRPM01000077">
    <property type="protein sequence ID" value="MVT26875.1"/>
    <property type="molecule type" value="Genomic_DNA"/>
</dbReference>
<keyword evidence="7 12" id="KW-0472">Membrane</keyword>
<evidence type="ECO:0000256" key="3">
    <source>
        <dbReference type="ARBA" id="ARBA00022475"/>
    </source>
</evidence>
<evidence type="ECO:0000256" key="5">
    <source>
        <dbReference type="ARBA" id="ARBA00022989"/>
    </source>
</evidence>
<dbReference type="GO" id="GO:0006417">
    <property type="term" value="P:regulation of translation"/>
    <property type="evidence" value="ECO:0007669"/>
    <property type="project" value="TreeGrafter"/>
</dbReference>
<feature type="compositionally biased region" description="Basic and acidic residues" evidence="11">
    <location>
        <begin position="31"/>
        <end position="46"/>
    </location>
</feature>
<evidence type="ECO:0000259" key="14">
    <source>
        <dbReference type="Pfam" id="PF22618"/>
    </source>
</evidence>
<evidence type="ECO:0000259" key="13">
    <source>
        <dbReference type="Pfam" id="PF10099"/>
    </source>
</evidence>
<feature type="compositionally biased region" description="Low complexity" evidence="11">
    <location>
        <begin position="13"/>
        <end position="30"/>
    </location>
</feature>
<keyword evidence="6" id="KW-0805">Transcription regulation</keyword>
<dbReference type="OrthoDB" id="9784272at2"/>
<accession>A0A7K1UK55</accession>
<dbReference type="Pfam" id="PF10099">
    <property type="entry name" value="RskA_C"/>
    <property type="match status" value="1"/>
</dbReference>
<protein>
    <recommendedName>
        <fullName evidence="10">Regulator of SigK</fullName>
    </recommendedName>
    <alternativeName>
        <fullName evidence="9">Sigma-K anti-sigma factor RskA</fullName>
    </alternativeName>
</protein>
<evidence type="ECO:0000256" key="9">
    <source>
        <dbReference type="ARBA" id="ARBA00029829"/>
    </source>
</evidence>
<feature type="domain" description="Anti-sigma-K factor RskA N-terminal" evidence="14">
    <location>
        <begin position="319"/>
        <end position="366"/>
    </location>
</feature>
<dbReference type="GO" id="GO:0016989">
    <property type="term" value="F:sigma factor antagonist activity"/>
    <property type="evidence" value="ECO:0007669"/>
    <property type="project" value="TreeGrafter"/>
</dbReference>
<keyword evidence="4 12" id="KW-0812">Transmembrane</keyword>